<gene>
    <name evidence="1" type="ORF">LCGC14_0568740</name>
</gene>
<accession>A0A0F9UT49</accession>
<organism evidence="1">
    <name type="scientific">marine sediment metagenome</name>
    <dbReference type="NCBI Taxonomy" id="412755"/>
    <lineage>
        <taxon>unclassified sequences</taxon>
        <taxon>metagenomes</taxon>
        <taxon>ecological metagenomes</taxon>
    </lineage>
</organism>
<dbReference type="AlphaFoldDB" id="A0A0F9UT49"/>
<dbReference type="EMBL" id="LAZR01000831">
    <property type="protein sequence ID" value="KKN56788.1"/>
    <property type="molecule type" value="Genomic_DNA"/>
</dbReference>
<proteinExistence type="predicted"/>
<evidence type="ECO:0000313" key="1">
    <source>
        <dbReference type="EMBL" id="KKN56788.1"/>
    </source>
</evidence>
<name>A0A0F9UT49_9ZZZZ</name>
<sequence length="77" mass="8798">MSKRKDKTYYMHTMDGKPAGFRRSEGTVLFAWAGVPLAASLKQVRTEQQQSRDWDKAQGGHVSYNYGYIRVRVAEGE</sequence>
<reference evidence="1" key="1">
    <citation type="journal article" date="2015" name="Nature">
        <title>Complex archaea that bridge the gap between prokaryotes and eukaryotes.</title>
        <authorList>
            <person name="Spang A."/>
            <person name="Saw J.H."/>
            <person name="Jorgensen S.L."/>
            <person name="Zaremba-Niedzwiedzka K."/>
            <person name="Martijn J."/>
            <person name="Lind A.E."/>
            <person name="van Eijk R."/>
            <person name="Schleper C."/>
            <person name="Guy L."/>
            <person name="Ettema T.J."/>
        </authorList>
    </citation>
    <scope>NUCLEOTIDE SEQUENCE</scope>
</reference>
<comment type="caution">
    <text evidence="1">The sequence shown here is derived from an EMBL/GenBank/DDBJ whole genome shotgun (WGS) entry which is preliminary data.</text>
</comment>
<protein>
    <submittedName>
        <fullName evidence="1">Uncharacterized protein</fullName>
    </submittedName>
</protein>